<dbReference type="InterPro" id="IPR029060">
    <property type="entry name" value="PIN-like_dom_sf"/>
</dbReference>
<keyword evidence="3" id="KW-1185">Reference proteome</keyword>
<dbReference type="GeneID" id="29062530"/>
<dbReference type="SUPFAM" id="SSF88723">
    <property type="entry name" value="PIN domain-like"/>
    <property type="match status" value="1"/>
</dbReference>
<dbReference type="OrthoDB" id="6588at10239"/>
<dbReference type="Proteomes" id="UP000203308">
    <property type="component" value="Segment"/>
</dbReference>
<organism evidence="2 3">
    <name type="scientific">Pseudomonas phage Andromeda</name>
    <dbReference type="NCBI Taxonomy" id="1873949"/>
    <lineage>
        <taxon>Viruses</taxon>
        <taxon>Duplodnaviria</taxon>
        <taxon>Heunggongvirae</taxon>
        <taxon>Uroviricota</taxon>
        <taxon>Caudoviricetes</taxon>
        <taxon>Autographivirales</taxon>
        <taxon>Autonotataviridae</taxon>
        <taxon>Bifseptvirus</taxon>
        <taxon>Bifseptvirus andromeda</taxon>
    </lineage>
</organism>
<reference evidence="2 3" key="1">
    <citation type="submission" date="2016-06" db="EMBL/GenBank/DDBJ databases">
        <title>Genomic analysis of Andromeda: A phiKMVlikevirus infecting Pseudomonas syringae.</title>
        <authorList>
            <person name="Magill D.J."/>
            <person name="Krylov V.N."/>
            <person name="McGrath J.W."/>
            <person name="Allen C.C.R."/>
            <person name="Quinn J.P."/>
            <person name="Kulakov L.A."/>
        </authorList>
    </citation>
    <scope>NUCLEOTIDE SEQUENCE [LARGE SCALE GENOMIC DNA]</scope>
</reference>
<evidence type="ECO:0008006" key="4">
    <source>
        <dbReference type="Google" id="ProtNLM"/>
    </source>
</evidence>
<dbReference type="KEGG" id="vg:29062530"/>
<evidence type="ECO:0000313" key="2">
    <source>
        <dbReference type="EMBL" id="ANU79094.1"/>
    </source>
</evidence>
<sequence length="330" mass="37660">MDWLAEAIAQAADEPMPCSVIPDVVPGRLVGIDGDYLAYFMAGNDDTDSGTARRNTMSRIATIKEMTGAEGVVIHLSADGCSKADRFLIATVQPYQEQREGSKRPKNWRTLREFMESYRGPAFTPKIWGDREADDGMAYMQQKWYTEGKQELIVTATRDKDMRQYPGWHMDWMTYQLTFVPQGAYEVIGQNDLIYGHKWLWLQTLQGDGADHIKGLPFHLKPNGKWESVGDARALARLKGIDNDADAFDEVLRLYDTYYQPAAGITRLAETLLLVWLRRDKLATYTDMLDWLLLRDDQKAKLREALLQHAARVSEMKAEVKRIEANQQST</sequence>
<evidence type="ECO:0000313" key="3">
    <source>
        <dbReference type="Proteomes" id="UP000203308"/>
    </source>
</evidence>
<dbReference type="EMBL" id="KX458241">
    <property type="protein sequence ID" value="ANU79094.1"/>
    <property type="molecule type" value="Genomic_DNA"/>
</dbReference>
<dbReference type="RefSeq" id="YP_009279541.1">
    <property type="nucleotide sequence ID" value="NC_031014.1"/>
</dbReference>
<keyword evidence="1" id="KW-0175">Coiled coil</keyword>
<feature type="coiled-coil region" evidence="1">
    <location>
        <begin position="299"/>
        <end position="326"/>
    </location>
</feature>
<proteinExistence type="predicted"/>
<gene>
    <name evidence="2" type="ORF">Andromeda_19</name>
</gene>
<evidence type="ECO:0000256" key="1">
    <source>
        <dbReference type="SAM" id="Coils"/>
    </source>
</evidence>
<name>A0A1B1SEG7_9CAUD</name>
<protein>
    <recommendedName>
        <fullName evidence="4">5'-3' exonuclease</fullName>
    </recommendedName>
</protein>
<dbReference type="Gene3D" id="3.40.50.1010">
    <property type="entry name" value="5'-nuclease"/>
    <property type="match status" value="1"/>
</dbReference>
<accession>A0A1B1SEG7</accession>